<gene>
    <name evidence="1" type="ORF">MWH18_15825</name>
</gene>
<proteinExistence type="predicted"/>
<name>A0AAE9M754_ACIPI</name>
<accession>A0AAE9M754</accession>
<reference evidence="1" key="1">
    <citation type="submission" date="2022-04" db="EMBL/GenBank/DDBJ databases">
        <title>Emergence of ST220 Acinetobacter pittii strain in bloodstream infection, which co-producing chromosomal NDM-1 and OXA-820 carbapenemases.</title>
        <authorList>
            <person name="Tian C."/>
            <person name="Xing M."/>
            <person name="Fu L."/>
            <person name="Xia D."/>
        </authorList>
    </citation>
    <scope>NUCLEOTIDE SEQUENCE</scope>
    <source>
        <strain evidence="1">TCM</strain>
    </source>
</reference>
<dbReference type="Proteomes" id="UP001055514">
    <property type="component" value="Chromosome"/>
</dbReference>
<evidence type="ECO:0000313" key="2">
    <source>
        <dbReference type="Proteomes" id="UP001055514"/>
    </source>
</evidence>
<dbReference type="Pfam" id="PF06356">
    <property type="entry name" value="DUF1064"/>
    <property type="match status" value="1"/>
</dbReference>
<protein>
    <submittedName>
        <fullName evidence="1">DUF1064 domain-containing protein</fullName>
    </submittedName>
</protein>
<sequence length="134" mass="15732">MTTFKEAQRANSKYARWGHRASKGKYQNHRIELDGLKFDSKKEAQRYKVLKLMEKDGLIEQLKCQVAFVLAEGVRFANEDRQKPALRYFADFVYTQNGIYIVEDVKSKTTRSLPEYRIKKHLMMSVHGIEITEV</sequence>
<organism evidence="1 2">
    <name type="scientific">Acinetobacter pittii</name>
    <name type="common">Acinetobacter genomosp. 3</name>
    <dbReference type="NCBI Taxonomy" id="48296"/>
    <lineage>
        <taxon>Bacteria</taxon>
        <taxon>Pseudomonadati</taxon>
        <taxon>Pseudomonadota</taxon>
        <taxon>Gammaproteobacteria</taxon>
        <taxon>Moraxellales</taxon>
        <taxon>Moraxellaceae</taxon>
        <taxon>Acinetobacter</taxon>
        <taxon>Acinetobacter calcoaceticus/baumannii complex</taxon>
    </lineage>
</organism>
<dbReference type="EMBL" id="CP095407">
    <property type="protein sequence ID" value="USU93800.1"/>
    <property type="molecule type" value="Genomic_DNA"/>
</dbReference>
<dbReference type="InterPro" id="IPR009414">
    <property type="entry name" value="DUF1064"/>
</dbReference>
<dbReference type="RefSeq" id="WP_126117700.1">
    <property type="nucleotide sequence ID" value="NZ_CP029610.1"/>
</dbReference>
<dbReference type="AlphaFoldDB" id="A0AAE9M754"/>
<evidence type="ECO:0000313" key="1">
    <source>
        <dbReference type="EMBL" id="USU93800.1"/>
    </source>
</evidence>